<sequence>MTRRSQQAEPLSGSESVNSSAPAPRPSDASEGRGARSYVLDTSVLLSDPWAFTRFAEHSVVLPLVVISELEGKRHHPELGWFAREALRGLDDLRLRHGKLDEPVPVGESGGRLHVELNHSDPEVLPPGFRNESNDARILACALNLAGDGHLVTLISKDMPLRVKAAAVALDADEYRAQDVISTGWSGMADLDVPPNEVDTLFKSGSVELAEAAELPVNTGLRLLAGTKNALGRVTPDKTVRLVRGEREAFGLHGRSAEQRIALDLLLDPEVGIVSLGGRAGTGKSALALCAGLESVMEQNRHRKVMVFRPLYAVGGQQLGYLPGSEDDKMQPWGQAVYDTLGALAGQNVIDEVIDREMLEVLPLTHIRGRSLHDSFVIVDEAQSLERNVLLTVLSRLGANSRVVLTHDVAQRDNLRVGRHDGVAAVIEKLKGHPLFAHVTLTRSERSPVAALVTEMLEGEFMS</sequence>
<dbReference type="Gene3D" id="3.40.50.1010">
    <property type="entry name" value="5'-nuclease"/>
    <property type="match status" value="1"/>
</dbReference>
<evidence type="ECO:0000256" key="1">
    <source>
        <dbReference type="ARBA" id="ARBA00022722"/>
    </source>
</evidence>
<dbReference type="InterPro" id="IPR003714">
    <property type="entry name" value="PhoH"/>
</dbReference>
<keyword evidence="2" id="KW-0479">Metal-binding</keyword>
<evidence type="ECO:0000256" key="4">
    <source>
        <dbReference type="ARBA" id="ARBA00022801"/>
    </source>
</evidence>
<dbReference type="InterPro" id="IPR002716">
    <property type="entry name" value="PIN_dom"/>
</dbReference>
<dbReference type="OrthoDB" id="9805148at2"/>
<evidence type="ECO:0000259" key="9">
    <source>
        <dbReference type="SMART" id="SM00670"/>
    </source>
</evidence>
<dbReference type="SMART" id="SM00670">
    <property type="entry name" value="PINc"/>
    <property type="match status" value="1"/>
</dbReference>
<feature type="region of interest" description="Disordered" evidence="8">
    <location>
        <begin position="1"/>
        <end position="34"/>
    </location>
</feature>
<reference evidence="11" key="1">
    <citation type="submission" date="2016-10" db="EMBL/GenBank/DDBJ databases">
        <authorList>
            <person name="Varghese N."/>
            <person name="Submissions S."/>
        </authorList>
    </citation>
    <scope>NUCLEOTIDE SEQUENCE [LARGE SCALE GENOMIC DNA]</scope>
    <source>
        <strain evidence="11">DSM 45460</strain>
    </source>
</reference>
<dbReference type="GO" id="GO:0016787">
    <property type="term" value="F:hydrolase activity"/>
    <property type="evidence" value="ECO:0007669"/>
    <property type="project" value="UniProtKB-KW"/>
</dbReference>
<dbReference type="GO" id="GO:0005524">
    <property type="term" value="F:ATP binding"/>
    <property type="evidence" value="ECO:0007669"/>
    <property type="project" value="UniProtKB-KW"/>
</dbReference>
<dbReference type="Pfam" id="PF13638">
    <property type="entry name" value="PIN_4"/>
    <property type="match status" value="1"/>
</dbReference>
<evidence type="ECO:0000256" key="3">
    <source>
        <dbReference type="ARBA" id="ARBA00022741"/>
    </source>
</evidence>
<proteinExistence type="inferred from homology"/>
<name>A0A1G8VRA2_ACTMZ</name>
<keyword evidence="6" id="KW-0460">Magnesium</keyword>
<dbReference type="Gene3D" id="3.40.50.300">
    <property type="entry name" value="P-loop containing nucleotide triphosphate hydrolases"/>
    <property type="match status" value="1"/>
</dbReference>
<evidence type="ECO:0000256" key="2">
    <source>
        <dbReference type="ARBA" id="ARBA00022723"/>
    </source>
</evidence>
<keyword evidence="3" id="KW-0547">Nucleotide-binding</keyword>
<keyword evidence="4" id="KW-0378">Hydrolase</keyword>
<dbReference type="InterPro" id="IPR027417">
    <property type="entry name" value="P-loop_NTPase"/>
</dbReference>
<keyword evidence="5" id="KW-0067">ATP-binding</keyword>
<dbReference type="GO" id="GO:0004518">
    <property type="term" value="F:nuclease activity"/>
    <property type="evidence" value="ECO:0007669"/>
    <property type="project" value="UniProtKB-KW"/>
</dbReference>
<dbReference type="GO" id="GO:0046872">
    <property type="term" value="F:metal ion binding"/>
    <property type="evidence" value="ECO:0007669"/>
    <property type="project" value="UniProtKB-KW"/>
</dbReference>
<evidence type="ECO:0000313" key="10">
    <source>
        <dbReference type="EMBL" id="SDJ68576.1"/>
    </source>
</evidence>
<comment type="similarity">
    <text evidence="7">In the N-terminal section; belongs to the PINc/VapC protein family.</text>
</comment>
<evidence type="ECO:0000256" key="5">
    <source>
        <dbReference type="ARBA" id="ARBA00022840"/>
    </source>
</evidence>
<dbReference type="EMBL" id="FNFM01000001">
    <property type="protein sequence ID" value="SDJ68576.1"/>
    <property type="molecule type" value="Genomic_DNA"/>
</dbReference>
<evidence type="ECO:0000256" key="6">
    <source>
        <dbReference type="ARBA" id="ARBA00022842"/>
    </source>
</evidence>
<organism evidence="10 11">
    <name type="scientific">Actinopolyspora mzabensis</name>
    <dbReference type="NCBI Taxonomy" id="995066"/>
    <lineage>
        <taxon>Bacteria</taxon>
        <taxon>Bacillati</taxon>
        <taxon>Actinomycetota</taxon>
        <taxon>Actinomycetes</taxon>
        <taxon>Actinopolysporales</taxon>
        <taxon>Actinopolysporaceae</taxon>
        <taxon>Actinopolyspora</taxon>
    </lineage>
</organism>
<dbReference type="PANTHER" id="PTHR30473:SF2">
    <property type="entry name" value="PIN DOMAIN-CONTAINING PROTEIN"/>
    <property type="match status" value="1"/>
</dbReference>
<dbReference type="Proteomes" id="UP000199213">
    <property type="component" value="Unassembled WGS sequence"/>
</dbReference>
<dbReference type="SUPFAM" id="SSF52540">
    <property type="entry name" value="P-loop containing nucleoside triphosphate hydrolases"/>
    <property type="match status" value="1"/>
</dbReference>
<dbReference type="RefSeq" id="WP_092625539.1">
    <property type="nucleotide sequence ID" value="NZ_FNFM01000001.1"/>
</dbReference>
<keyword evidence="11" id="KW-1185">Reference proteome</keyword>
<dbReference type="InterPro" id="IPR051451">
    <property type="entry name" value="PhoH2-like"/>
</dbReference>
<dbReference type="SUPFAM" id="SSF88723">
    <property type="entry name" value="PIN domain-like"/>
    <property type="match status" value="1"/>
</dbReference>
<evidence type="ECO:0000256" key="8">
    <source>
        <dbReference type="SAM" id="MobiDB-lite"/>
    </source>
</evidence>
<gene>
    <name evidence="10" type="ORF">SAMN04487820_101273</name>
</gene>
<feature type="domain" description="PIN" evidence="9">
    <location>
        <begin position="36"/>
        <end position="163"/>
    </location>
</feature>
<protein>
    <submittedName>
        <fullName evidence="10">PhoH-like ATPase</fullName>
    </submittedName>
</protein>
<keyword evidence="1" id="KW-0540">Nuclease</keyword>
<evidence type="ECO:0000256" key="7">
    <source>
        <dbReference type="ARBA" id="ARBA00046345"/>
    </source>
</evidence>
<dbReference type="GO" id="GO:0005829">
    <property type="term" value="C:cytosol"/>
    <property type="evidence" value="ECO:0007669"/>
    <property type="project" value="TreeGrafter"/>
</dbReference>
<dbReference type="CDD" id="cd09883">
    <property type="entry name" value="PIN_VapC_PhoHL-ATPase"/>
    <property type="match status" value="1"/>
</dbReference>
<feature type="compositionally biased region" description="Polar residues" evidence="8">
    <location>
        <begin position="1"/>
        <end position="18"/>
    </location>
</feature>
<dbReference type="AlphaFoldDB" id="A0A1G8VRA2"/>
<evidence type="ECO:0000313" key="11">
    <source>
        <dbReference type="Proteomes" id="UP000199213"/>
    </source>
</evidence>
<dbReference type="Pfam" id="PF02562">
    <property type="entry name" value="PhoH"/>
    <property type="match status" value="1"/>
</dbReference>
<dbReference type="InterPro" id="IPR029060">
    <property type="entry name" value="PIN-like_dom_sf"/>
</dbReference>
<dbReference type="PANTHER" id="PTHR30473">
    <property type="entry name" value="PROTEIN PHOH"/>
    <property type="match status" value="1"/>
</dbReference>
<accession>A0A1G8VRA2</accession>